<sequence>MIPNRVHQLFIDPAGAGGAPPPDILEGCGLWARHHPGIAHRIWNLPAALALLAAEGQAAAVDAIHACRLPAMQADLARLAIVFLEGGWWADLRVVPRGPCLGDLAEADLVLVADHPGDRRARLTNRLFGAAPRHPVIGRLLAEAVGNVIARRQGSVIALTGSGLFDSAAGLAGADSHLLPETAWEERFDLRQASYNRPGQHWSQREQAESLYR</sequence>
<accession>A0A1G6Z8E6</accession>
<protein>
    <submittedName>
        <fullName evidence="1">Uncharacterized protein</fullName>
    </submittedName>
</protein>
<gene>
    <name evidence="1" type="ORF">SAMN04487779_10169</name>
</gene>
<evidence type="ECO:0000313" key="2">
    <source>
        <dbReference type="Proteomes" id="UP000198925"/>
    </source>
</evidence>
<reference evidence="1 2" key="1">
    <citation type="submission" date="2016-10" db="EMBL/GenBank/DDBJ databases">
        <authorList>
            <person name="de Groot N.N."/>
        </authorList>
    </citation>
    <scope>NUCLEOTIDE SEQUENCE [LARGE SCALE GENOMIC DNA]</scope>
    <source>
        <strain evidence="1 2">CPCC 100156</strain>
    </source>
</reference>
<dbReference type="GO" id="GO:0000030">
    <property type="term" value="F:mannosyltransferase activity"/>
    <property type="evidence" value="ECO:0007669"/>
    <property type="project" value="TreeGrafter"/>
</dbReference>
<dbReference type="EMBL" id="FMZX01000016">
    <property type="protein sequence ID" value="SDD99014.1"/>
    <property type="molecule type" value="Genomic_DNA"/>
</dbReference>
<dbReference type="PANTHER" id="PTHR32385">
    <property type="entry name" value="MANNOSYL PHOSPHORYLINOSITOL CERAMIDE SYNTHASE"/>
    <property type="match status" value="1"/>
</dbReference>
<dbReference type="Proteomes" id="UP000198925">
    <property type="component" value="Unassembled WGS sequence"/>
</dbReference>
<organism evidence="1 2">
    <name type="scientific">Belnapia rosea</name>
    <dbReference type="NCBI Taxonomy" id="938405"/>
    <lineage>
        <taxon>Bacteria</taxon>
        <taxon>Pseudomonadati</taxon>
        <taxon>Pseudomonadota</taxon>
        <taxon>Alphaproteobacteria</taxon>
        <taxon>Acetobacterales</taxon>
        <taxon>Roseomonadaceae</taxon>
        <taxon>Belnapia</taxon>
    </lineage>
</organism>
<dbReference type="InterPro" id="IPR051706">
    <property type="entry name" value="Glycosyltransferase_domain"/>
</dbReference>
<dbReference type="Gene3D" id="3.90.550.20">
    <property type="match status" value="1"/>
</dbReference>
<dbReference type="PANTHER" id="PTHR32385:SF15">
    <property type="entry name" value="INOSITOL PHOSPHOCERAMIDE MANNOSYLTRANSFERASE 1"/>
    <property type="match status" value="1"/>
</dbReference>
<dbReference type="AlphaFoldDB" id="A0A1G6Z8E6"/>
<name>A0A1G6Z8E6_9PROT</name>
<evidence type="ECO:0000313" key="1">
    <source>
        <dbReference type="EMBL" id="SDD99014.1"/>
    </source>
</evidence>
<dbReference type="InterPro" id="IPR029044">
    <property type="entry name" value="Nucleotide-diphossugar_trans"/>
</dbReference>
<dbReference type="GO" id="GO:0051999">
    <property type="term" value="P:mannosyl-inositol phosphorylceramide biosynthetic process"/>
    <property type="evidence" value="ECO:0007669"/>
    <property type="project" value="TreeGrafter"/>
</dbReference>
<dbReference type="GO" id="GO:0016020">
    <property type="term" value="C:membrane"/>
    <property type="evidence" value="ECO:0007669"/>
    <property type="project" value="GOC"/>
</dbReference>
<dbReference type="SUPFAM" id="SSF53448">
    <property type="entry name" value="Nucleotide-diphospho-sugar transferases"/>
    <property type="match status" value="1"/>
</dbReference>
<proteinExistence type="predicted"/>
<dbReference type="STRING" id="938405.SAMN02927895_01287"/>
<dbReference type="RefSeq" id="WP_090664490.1">
    <property type="nucleotide sequence ID" value="NZ_FMZX01000016.1"/>
</dbReference>
<keyword evidence="2" id="KW-1185">Reference proteome</keyword>